<protein>
    <submittedName>
        <fullName evidence="4">Uncharacterized protein</fullName>
    </submittedName>
</protein>
<dbReference type="EMBL" id="UINC01002292">
    <property type="protein sequence ID" value="SUZ95084.1"/>
    <property type="molecule type" value="Genomic_DNA"/>
</dbReference>
<sequence length="127" mass="14252">MLAFLRRNADEVRRLISETRELTDRPFSANFILQGLDDARERIDVCLETGVGVVSFHWHEPGEYIDRVHAVDTLVMYTVGSAEEAWQAVDSEVDIIVAQGWESGGHVRGDVVTMALLPRIVVAGQFR</sequence>
<dbReference type="SUPFAM" id="SSF51412">
    <property type="entry name" value="Inosine monophosphate dehydrogenase (IMPDH)"/>
    <property type="match status" value="1"/>
</dbReference>
<reference evidence="4" key="1">
    <citation type="submission" date="2018-05" db="EMBL/GenBank/DDBJ databases">
        <authorList>
            <person name="Lanie J.A."/>
            <person name="Ng W.-L."/>
            <person name="Kazmierczak K.M."/>
            <person name="Andrzejewski T.M."/>
            <person name="Davidsen T.M."/>
            <person name="Wayne K.J."/>
            <person name="Tettelin H."/>
            <person name="Glass J.I."/>
            <person name="Rusch D."/>
            <person name="Podicherti R."/>
            <person name="Tsui H.-C.T."/>
            <person name="Winkler M.E."/>
        </authorList>
    </citation>
    <scope>NUCLEOTIDE SEQUENCE</scope>
</reference>
<keyword evidence="3" id="KW-0560">Oxidoreductase</keyword>
<dbReference type="PANTHER" id="PTHR32332:SF20">
    <property type="entry name" value="2-NITROPROPANE DIOXYGENASE-LIKE PROTEIN"/>
    <property type="match status" value="1"/>
</dbReference>
<accession>A0A381RV48</accession>
<organism evidence="4">
    <name type="scientific">marine metagenome</name>
    <dbReference type="NCBI Taxonomy" id="408172"/>
    <lineage>
        <taxon>unclassified sequences</taxon>
        <taxon>metagenomes</taxon>
        <taxon>ecological metagenomes</taxon>
    </lineage>
</organism>
<evidence type="ECO:0000256" key="3">
    <source>
        <dbReference type="ARBA" id="ARBA00023002"/>
    </source>
</evidence>
<proteinExistence type="predicted"/>
<dbReference type="InterPro" id="IPR004136">
    <property type="entry name" value="NMO"/>
</dbReference>
<dbReference type="GO" id="GO:0018580">
    <property type="term" value="F:nitronate monooxygenase activity"/>
    <property type="evidence" value="ECO:0007669"/>
    <property type="project" value="InterPro"/>
</dbReference>
<dbReference type="Gene3D" id="3.20.20.70">
    <property type="entry name" value="Aldolase class I"/>
    <property type="match status" value="1"/>
</dbReference>
<keyword evidence="2" id="KW-0288">FMN</keyword>
<dbReference type="InterPro" id="IPR013785">
    <property type="entry name" value="Aldolase_TIM"/>
</dbReference>
<evidence type="ECO:0000313" key="4">
    <source>
        <dbReference type="EMBL" id="SUZ95084.1"/>
    </source>
</evidence>
<evidence type="ECO:0000256" key="1">
    <source>
        <dbReference type="ARBA" id="ARBA00022630"/>
    </source>
</evidence>
<dbReference type="Pfam" id="PF03060">
    <property type="entry name" value="NMO"/>
    <property type="match status" value="1"/>
</dbReference>
<dbReference type="CDD" id="cd04730">
    <property type="entry name" value="NPD_like"/>
    <property type="match status" value="1"/>
</dbReference>
<dbReference type="AlphaFoldDB" id="A0A381RV48"/>
<name>A0A381RV48_9ZZZZ</name>
<dbReference type="PANTHER" id="PTHR32332">
    <property type="entry name" value="2-NITROPROPANE DIOXYGENASE"/>
    <property type="match status" value="1"/>
</dbReference>
<keyword evidence="1" id="KW-0285">Flavoprotein</keyword>
<gene>
    <name evidence="4" type="ORF">METZ01_LOCUS47938</name>
</gene>
<evidence type="ECO:0000256" key="2">
    <source>
        <dbReference type="ARBA" id="ARBA00022643"/>
    </source>
</evidence>